<dbReference type="AlphaFoldDB" id="A0A1G5D6J3"/>
<protein>
    <submittedName>
        <fullName evidence="1">Uncharacterized protein</fullName>
    </submittedName>
</protein>
<accession>A0A1G5D6J3</accession>
<reference evidence="1 2" key="1">
    <citation type="submission" date="2016-10" db="EMBL/GenBank/DDBJ databases">
        <authorList>
            <person name="de Groot N.N."/>
        </authorList>
    </citation>
    <scope>NUCLEOTIDE SEQUENCE [LARGE SCALE GENOMIC DNA]</scope>
    <source>
        <strain evidence="1 2">CGMCC 1.7031</strain>
    </source>
</reference>
<dbReference type="RefSeq" id="WP_170826781.1">
    <property type="nucleotide sequence ID" value="NZ_FMVF01000003.1"/>
</dbReference>
<dbReference type="EMBL" id="FMVF01000003">
    <property type="protein sequence ID" value="SCY10158.1"/>
    <property type="molecule type" value="Genomic_DNA"/>
</dbReference>
<name>A0A1G5D6J3_9FLAO</name>
<sequence>MKQLDANEDFFDGDNDLNNIIRINNSELESEETEDYDLDYDPNEMYYALNGM</sequence>
<evidence type="ECO:0000313" key="2">
    <source>
        <dbReference type="Proteomes" id="UP000199354"/>
    </source>
</evidence>
<proteinExistence type="predicted"/>
<evidence type="ECO:0000313" key="1">
    <source>
        <dbReference type="EMBL" id="SCY10158.1"/>
    </source>
</evidence>
<keyword evidence="2" id="KW-1185">Reference proteome</keyword>
<dbReference type="Proteomes" id="UP000199354">
    <property type="component" value="Unassembled WGS sequence"/>
</dbReference>
<organism evidence="1 2">
    <name type="scientific">Flavobacterium caeni</name>
    <dbReference type="NCBI Taxonomy" id="490189"/>
    <lineage>
        <taxon>Bacteria</taxon>
        <taxon>Pseudomonadati</taxon>
        <taxon>Bacteroidota</taxon>
        <taxon>Flavobacteriia</taxon>
        <taxon>Flavobacteriales</taxon>
        <taxon>Flavobacteriaceae</taxon>
        <taxon>Flavobacterium</taxon>
    </lineage>
</organism>
<gene>
    <name evidence="1" type="ORF">SAMN02927903_00762</name>
</gene>